<reference evidence="1" key="1">
    <citation type="submission" date="2014-11" db="EMBL/GenBank/DDBJ databases">
        <authorList>
            <person name="Amaro Gonzalez C."/>
        </authorList>
    </citation>
    <scope>NUCLEOTIDE SEQUENCE</scope>
</reference>
<accession>A0A0E9TG94</accession>
<dbReference type="AlphaFoldDB" id="A0A0E9TG94"/>
<organism evidence="1">
    <name type="scientific">Anguilla anguilla</name>
    <name type="common">European freshwater eel</name>
    <name type="synonym">Muraena anguilla</name>
    <dbReference type="NCBI Taxonomy" id="7936"/>
    <lineage>
        <taxon>Eukaryota</taxon>
        <taxon>Metazoa</taxon>
        <taxon>Chordata</taxon>
        <taxon>Craniata</taxon>
        <taxon>Vertebrata</taxon>
        <taxon>Euteleostomi</taxon>
        <taxon>Actinopterygii</taxon>
        <taxon>Neopterygii</taxon>
        <taxon>Teleostei</taxon>
        <taxon>Anguilliformes</taxon>
        <taxon>Anguillidae</taxon>
        <taxon>Anguilla</taxon>
    </lineage>
</organism>
<evidence type="ECO:0000313" key="1">
    <source>
        <dbReference type="EMBL" id="JAH51723.1"/>
    </source>
</evidence>
<proteinExistence type="predicted"/>
<dbReference type="EMBL" id="GBXM01056854">
    <property type="protein sequence ID" value="JAH51723.1"/>
    <property type="molecule type" value="Transcribed_RNA"/>
</dbReference>
<reference evidence="1" key="2">
    <citation type="journal article" date="2015" name="Fish Shellfish Immunol.">
        <title>Early steps in the European eel (Anguilla anguilla)-Vibrio vulnificus interaction in the gills: Role of the RtxA13 toxin.</title>
        <authorList>
            <person name="Callol A."/>
            <person name="Pajuelo D."/>
            <person name="Ebbesson L."/>
            <person name="Teles M."/>
            <person name="MacKenzie S."/>
            <person name="Amaro C."/>
        </authorList>
    </citation>
    <scope>NUCLEOTIDE SEQUENCE</scope>
</reference>
<sequence length="25" mass="2945">MNGTLLQYIIGQKEIKLFCSFKIQQ</sequence>
<protein>
    <submittedName>
        <fullName evidence="1">Uncharacterized protein</fullName>
    </submittedName>
</protein>
<name>A0A0E9TG94_ANGAN</name>